<keyword evidence="3" id="KW-0238">DNA-binding</keyword>
<evidence type="ECO:0000256" key="3">
    <source>
        <dbReference type="ARBA" id="ARBA00023125"/>
    </source>
</evidence>
<accession>A0ABP7QGI9</accession>
<dbReference type="CDD" id="cd17535">
    <property type="entry name" value="REC_NarL-like"/>
    <property type="match status" value="1"/>
</dbReference>
<keyword evidence="2" id="KW-0805">Transcription regulation</keyword>
<dbReference type="Pfam" id="PF00196">
    <property type="entry name" value="GerE"/>
    <property type="match status" value="1"/>
</dbReference>
<dbReference type="PANTHER" id="PTHR43214">
    <property type="entry name" value="TWO-COMPONENT RESPONSE REGULATOR"/>
    <property type="match status" value="1"/>
</dbReference>
<dbReference type="Pfam" id="PF00072">
    <property type="entry name" value="Response_reg"/>
    <property type="match status" value="1"/>
</dbReference>
<evidence type="ECO:0000313" key="9">
    <source>
        <dbReference type="Proteomes" id="UP001500742"/>
    </source>
</evidence>
<dbReference type="PROSITE" id="PS50043">
    <property type="entry name" value="HTH_LUXR_2"/>
    <property type="match status" value="1"/>
</dbReference>
<keyword evidence="9" id="KW-1185">Reference proteome</keyword>
<comment type="caution">
    <text evidence="8">The sequence shown here is derived from an EMBL/GenBank/DDBJ whole genome shotgun (WGS) entry which is preliminary data.</text>
</comment>
<dbReference type="SUPFAM" id="SSF46894">
    <property type="entry name" value="C-terminal effector domain of the bipartite response regulators"/>
    <property type="match status" value="1"/>
</dbReference>
<name>A0ABP7QGI9_9SPHI</name>
<keyword evidence="4" id="KW-0804">Transcription</keyword>
<proteinExistence type="predicted"/>
<feature type="domain" description="HTH luxR-type" evidence="6">
    <location>
        <begin position="151"/>
        <end position="216"/>
    </location>
</feature>
<dbReference type="PRINTS" id="PR00038">
    <property type="entry name" value="HTHLUXR"/>
</dbReference>
<dbReference type="InterPro" id="IPR058245">
    <property type="entry name" value="NreC/VraR/RcsB-like_REC"/>
</dbReference>
<organism evidence="8 9">
    <name type="scientific">Mucilaginibacter dorajii</name>
    <dbReference type="NCBI Taxonomy" id="692994"/>
    <lineage>
        <taxon>Bacteria</taxon>
        <taxon>Pseudomonadati</taxon>
        <taxon>Bacteroidota</taxon>
        <taxon>Sphingobacteriia</taxon>
        <taxon>Sphingobacteriales</taxon>
        <taxon>Sphingobacteriaceae</taxon>
        <taxon>Mucilaginibacter</taxon>
    </lineage>
</organism>
<evidence type="ECO:0000256" key="2">
    <source>
        <dbReference type="ARBA" id="ARBA00023015"/>
    </source>
</evidence>
<reference evidence="9" key="1">
    <citation type="journal article" date="2019" name="Int. J. Syst. Evol. Microbiol.">
        <title>The Global Catalogue of Microorganisms (GCM) 10K type strain sequencing project: providing services to taxonomists for standard genome sequencing and annotation.</title>
        <authorList>
            <consortium name="The Broad Institute Genomics Platform"/>
            <consortium name="The Broad Institute Genome Sequencing Center for Infectious Disease"/>
            <person name="Wu L."/>
            <person name="Ma J."/>
        </authorList>
    </citation>
    <scope>NUCLEOTIDE SEQUENCE [LARGE SCALE GENOMIC DNA]</scope>
    <source>
        <strain evidence="9">JCM 16601</strain>
    </source>
</reference>
<evidence type="ECO:0000259" key="7">
    <source>
        <dbReference type="PROSITE" id="PS50110"/>
    </source>
</evidence>
<dbReference type="PROSITE" id="PS50110">
    <property type="entry name" value="RESPONSE_REGULATORY"/>
    <property type="match status" value="1"/>
</dbReference>
<dbReference type="InterPro" id="IPR001789">
    <property type="entry name" value="Sig_transdc_resp-reg_receiver"/>
</dbReference>
<gene>
    <name evidence="8" type="ORF">GCM10022210_36880</name>
</gene>
<dbReference type="EMBL" id="BAAAZC010000026">
    <property type="protein sequence ID" value="GAA3982080.1"/>
    <property type="molecule type" value="Genomic_DNA"/>
</dbReference>
<dbReference type="InterPro" id="IPR016032">
    <property type="entry name" value="Sig_transdc_resp-reg_C-effctor"/>
</dbReference>
<dbReference type="InterPro" id="IPR011006">
    <property type="entry name" value="CheY-like_superfamily"/>
</dbReference>
<protein>
    <submittedName>
        <fullName evidence="8">Response regulator transcription factor</fullName>
    </submittedName>
</protein>
<dbReference type="InterPro" id="IPR039420">
    <property type="entry name" value="WalR-like"/>
</dbReference>
<dbReference type="Gene3D" id="3.40.50.2300">
    <property type="match status" value="1"/>
</dbReference>
<evidence type="ECO:0000259" key="6">
    <source>
        <dbReference type="PROSITE" id="PS50043"/>
    </source>
</evidence>
<keyword evidence="1 5" id="KW-0597">Phosphoprotein</keyword>
<feature type="domain" description="Response regulatory" evidence="7">
    <location>
        <begin position="5"/>
        <end position="123"/>
    </location>
</feature>
<dbReference type="Proteomes" id="UP001500742">
    <property type="component" value="Unassembled WGS sequence"/>
</dbReference>
<dbReference type="SMART" id="SM00421">
    <property type="entry name" value="HTH_LUXR"/>
    <property type="match status" value="1"/>
</dbReference>
<dbReference type="SMART" id="SM00448">
    <property type="entry name" value="REC"/>
    <property type="match status" value="1"/>
</dbReference>
<dbReference type="RefSeq" id="WP_259093761.1">
    <property type="nucleotide sequence ID" value="NZ_BAAAZC010000026.1"/>
</dbReference>
<sequence>MTKIRIAVADDQTLFLEGLVNLLGTNPEYELVAQAQNGRIMLEQIKTLETPPDIALIDMNMPEMNGVELNAVLHREYPSVKVIVLSVHGEERYMSKMIEAGACGYLKKNCETSELFQTITSTYQLGFYFNKDAVNAMRNAVHHRKTGIQNMNNIPISLTERELLILKMICNELTNAEIGEKLFISNRTVDGHRTNLLGKIGCKNTAGLVIFAIKYGIFELQF</sequence>
<evidence type="ECO:0000256" key="5">
    <source>
        <dbReference type="PROSITE-ProRule" id="PRU00169"/>
    </source>
</evidence>
<dbReference type="CDD" id="cd06170">
    <property type="entry name" value="LuxR_C_like"/>
    <property type="match status" value="1"/>
</dbReference>
<dbReference type="SUPFAM" id="SSF52172">
    <property type="entry name" value="CheY-like"/>
    <property type="match status" value="1"/>
</dbReference>
<evidence type="ECO:0000256" key="4">
    <source>
        <dbReference type="ARBA" id="ARBA00023163"/>
    </source>
</evidence>
<evidence type="ECO:0000256" key="1">
    <source>
        <dbReference type="ARBA" id="ARBA00022553"/>
    </source>
</evidence>
<feature type="modified residue" description="4-aspartylphosphate" evidence="5">
    <location>
        <position position="58"/>
    </location>
</feature>
<dbReference type="InterPro" id="IPR000792">
    <property type="entry name" value="Tscrpt_reg_LuxR_C"/>
</dbReference>
<dbReference type="PANTHER" id="PTHR43214:SF41">
    <property type="entry name" value="NITRATE_NITRITE RESPONSE REGULATOR PROTEIN NARP"/>
    <property type="match status" value="1"/>
</dbReference>
<evidence type="ECO:0000313" key="8">
    <source>
        <dbReference type="EMBL" id="GAA3982080.1"/>
    </source>
</evidence>